<evidence type="ECO:0000256" key="1">
    <source>
        <dbReference type="SAM" id="MobiDB-lite"/>
    </source>
</evidence>
<sequence>MEHRDKQEKQQIEEYKKNPTINMADSMNRSVSGDLGTLTRGSILTRIITTLVIIGGLIVFLLLK</sequence>
<dbReference type="Pfam" id="PF19893">
    <property type="entry name" value="DUF6366"/>
    <property type="match status" value="1"/>
</dbReference>
<feature type="compositionally biased region" description="Basic and acidic residues" evidence="1">
    <location>
        <begin position="1"/>
        <end position="17"/>
    </location>
</feature>
<evidence type="ECO:0000313" key="4">
    <source>
        <dbReference type="Proteomes" id="UP001500340"/>
    </source>
</evidence>
<dbReference type="EMBL" id="BAAACX010000008">
    <property type="protein sequence ID" value="GAA0387635.1"/>
    <property type="molecule type" value="Genomic_DNA"/>
</dbReference>
<dbReference type="Proteomes" id="UP001500340">
    <property type="component" value="Unassembled WGS sequence"/>
</dbReference>
<keyword evidence="2" id="KW-0812">Transmembrane</keyword>
<evidence type="ECO:0008006" key="5">
    <source>
        <dbReference type="Google" id="ProtNLM"/>
    </source>
</evidence>
<keyword evidence="4" id="KW-1185">Reference proteome</keyword>
<protein>
    <recommendedName>
        <fullName evidence="5">Phage capsid protein</fullName>
    </recommendedName>
</protein>
<feature type="compositionally biased region" description="Polar residues" evidence="1">
    <location>
        <begin position="19"/>
        <end position="28"/>
    </location>
</feature>
<accession>A0ABN0Y9V4</accession>
<comment type="caution">
    <text evidence="3">The sequence shown here is derived from an EMBL/GenBank/DDBJ whole genome shotgun (WGS) entry which is preliminary data.</text>
</comment>
<proteinExistence type="predicted"/>
<dbReference type="InterPro" id="IPR045946">
    <property type="entry name" value="DUF6366"/>
</dbReference>
<reference evidence="3 4" key="1">
    <citation type="journal article" date="2019" name="Int. J. Syst. Evol. Microbiol.">
        <title>The Global Catalogue of Microorganisms (GCM) 10K type strain sequencing project: providing services to taxonomists for standard genome sequencing and annotation.</title>
        <authorList>
            <consortium name="The Broad Institute Genomics Platform"/>
            <consortium name="The Broad Institute Genome Sequencing Center for Infectious Disease"/>
            <person name="Wu L."/>
            <person name="Ma J."/>
        </authorList>
    </citation>
    <scope>NUCLEOTIDE SEQUENCE [LARGE SCALE GENOMIC DNA]</scope>
    <source>
        <strain evidence="3 4">JCM 12774</strain>
    </source>
</reference>
<feature type="transmembrane region" description="Helical" evidence="2">
    <location>
        <begin position="43"/>
        <end position="63"/>
    </location>
</feature>
<evidence type="ECO:0000256" key="2">
    <source>
        <dbReference type="SAM" id="Phobius"/>
    </source>
</evidence>
<evidence type="ECO:0000313" key="3">
    <source>
        <dbReference type="EMBL" id="GAA0387635.1"/>
    </source>
</evidence>
<gene>
    <name evidence="3" type="ORF">GCM10008933_18250</name>
</gene>
<dbReference type="RefSeq" id="WP_343860194.1">
    <property type="nucleotide sequence ID" value="NZ_BAAACX010000008.1"/>
</dbReference>
<keyword evidence="2" id="KW-0472">Membrane</keyword>
<keyword evidence="2" id="KW-1133">Transmembrane helix</keyword>
<feature type="region of interest" description="Disordered" evidence="1">
    <location>
        <begin position="1"/>
        <end position="28"/>
    </location>
</feature>
<name>A0ABN0Y9V4_9BACL</name>
<organism evidence="3 4">
    <name type="scientific">Paenibacillus motobuensis</name>
    <dbReference type="NCBI Taxonomy" id="295324"/>
    <lineage>
        <taxon>Bacteria</taxon>
        <taxon>Bacillati</taxon>
        <taxon>Bacillota</taxon>
        <taxon>Bacilli</taxon>
        <taxon>Bacillales</taxon>
        <taxon>Paenibacillaceae</taxon>
        <taxon>Paenibacillus</taxon>
    </lineage>
</organism>